<feature type="coiled-coil region" evidence="8">
    <location>
        <begin position="234"/>
        <end position="272"/>
    </location>
</feature>
<dbReference type="GO" id="GO:0016020">
    <property type="term" value="C:membrane"/>
    <property type="evidence" value="ECO:0007669"/>
    <property type="project" value="UniProtKB-SubCell"/>
</dbReference>
<evidence type="ECO:0000256" key="1">
    <source>
        <dbReference type="ARBA" id="ARBA00000085"/>
    </source>
</evidence>
<evidence type="ECO:0000256" key="2">
    <source>
        <dbReference type="ARBA" id="ARBA00004370"/>
    </source>
</evidence>
<dbReference type="InterPro" id="IPR003594">
    <property type="entry name" value="HATPase_dom"/>
</dbReference>
<feature type="domain" description="Histidine kinase" evidence="10">
    <location>
        <begin position="290"/>
        <end position="473"/>
    </location>
</feature>
<keyword evidence="9" id="KW-0812">Transmembrane</keyword>
<proteinExistence type="predicted"/>
<evidence type="ECO:0000313" key="13">
    <source>
        <dbReference type="Proteomes" id="UP000070456"/>
    </source>
</evidence>
<evidence type="ECO:0000256" key="4">
    <source>
        <dbReference type="ARBA" id="ARBA00022553"/>
    </source>
</evidence>
<accession>A0A140L2D4</accession>
<keyword evidence="5 12" id="KW-0808">Transferase</keyword>
<comment type="subcellular location">
    <subcellularLocation>
        <location evidence="2">Membrane</location>
    </subcellularLocation>
</comment>
<dbReference type="InterPro" id="IPR005467">
    <property type="entry name" value="His_kinase_dom"/>
</dbReference>
<dbReference type="SUPFAM" id="SSF55874">
    <property type="entry name" value="ATPase domain of HSP90 chaperone/DNA topoisomerase II/histidine kinase"/>
    <property type="match status" value="1"/>
</dbReference>
<dbReference type="InterPro" id="IPR010559">
    <property type="entry name" value="Sig_transdc_His_kin_internal"/>
</dbReference>
<dbReference type="STRING" id="520762.AN619_22160"/>
<dbReference type="CDD" id="cd06225">
    <property type="entry name" value="HAMP"/>
    <property type="match status" value="1"/>
</dbReference>
<comment type="catalytic activity">
    <reaction evidence="1">
        <text>ATP + protein L-histidine = ADP + protein N-phospho-L-histidine.</text>
        <dbReference type="EC" id="2.7.13.3"/>
    </reaction>
</comment>
<evidence type="ECO:0000256" key="9">
    <source>
        <dbReference type="SAM" id="Phobius"/>
    </source>
</evidence>
<protein>
    <recommendedName>
        <fullName evidence="3">histidine kinase</fullName>
        <ecNumber evidence="3">2.7.13.3</ecNumber>
    </recommendedName>
</protein>
<dbReference type="EMBL" id="LOEE01000047">
    <property type="protein sequence ID" value="KXG74709.1"/>
    <property type="molecule type" value="Genomic_DNA"/>
</dbReference>
<evidence type="ECO:0000256" key="5">
    <source>
        <dbReference type="ARBA" id="ARBA00022679"/>
    </source>
</evidence>
<gene>
    <name evidence="12" type="primary">ypdA_2</name>
    <name evidence="12" type="ORF">AN619_22160</name>
</gene>
<dbReference type="Pfam" id="PF02518">
    <property type="entry name" value="HATPase_c"/>
    <property type="match status" value="1"/>
</dbReference>
<dbReference type="SMART" id="SM00304">
    <property type="entry name" value="HAMP"/>
    <property type="match status" value="1"/>
</dbReference>
<feature type="domain" description="HAMP" evidence="11">
    <location>
        <begin position="182"/>
        <end position="235"/>
    </location>
</feature>
<evidence type="ECO:0000259" key="11">
    <source>
        <dbReference type="PROSITE" id="PS50885"/>
    </source>
</evidence>
<evidence type="ECO:0000256" key="6">
    <source>
        <dbReference type="ARBA" id="ARBA00022777"/>
    </source>
</evidence>
<dbReference type="Pfam" id="PF06580">
    <property type="entry name" value="His_kinase"/>
    <property type="match status" value="1"/>
</dbReference>
<organism evidence="12 13">
    <name type="scientific">Thermotalea metallivorans</name>
    <dbReference type="NCBI Taxonomy" id="520762"/>
    <lineage>
        <taxon>Bacteria</taxon>
        <taxon>Bacillati</taxon>
        <taxon>Bacillota</taxon>
        <taxon>Clostridia</taxon>
        <taxon>Peptostreptococcales</taxon>
        <taxon>Thermotaleaceae</taxon>
        <taxon>Thermotalea</taxon>
    </lineage>
</organism>
<keyword evidence="13" id="KW-1185">Reference proteome</keyword>
<dbReference type="SMART" id="SM00387">
    <property type="entry name" value="HATPase_c"/>
    <property type="match status" value="1"/>
</dbReference>
<evidence type="ECO:0000313" key="12">
    <source>
        <dbReference type="EMBL" id="KXG74709.1"/>
    </source>
</evidence>
<keyword evidence="4" id="KW-0597">Phosphoprotein</keyword>
<dbReference type="Gene3D" id="3.30.565.10">
    <property type="entry name" value="Histidine kinase-like ATPase, C-terminal domain"/>
    <property type="match status" value="1"/>
</dbReference>
<dbReference type="AlphaFoldDB" id="A0A140L2D4"/>
<feature type="transmembrane region" description="Helical" evidence="9">
    <location>
        <begin position="157"/>
        <end position="182"/>
    </location>
</feature>
<name>A0A140L2D4_9FIRM</name>
<comment type="caution">
    <text evidence="12">The sequence shown here is derived from an EMBL/GenBank/DDBJ whole genome shotgun (WGS) entry which is preliminary data.</text>
</comment>
<dbReference type="PANTHER" id="PTHR34220">
    <property type="entry name" value="SENSOR HISTIDINE KINASE YPDA"/>
    <property type="match status" value="1"/>
</dbReference>
<evidence type="ECO:0000256" key="8">
    <source>
        <dbReference type="SAM" id="Coils"/>
    </source>
</evidence>
<keyword evidence="6 12" id="KW-0418">Kinase</keyword>
<dbReference type="GO" id="GO:0000155">
    <property type="term" value="F:phosphorelay sensor kinase activity"/>
    <property type="evidence" value="ECO:0007669"/>
    <property type="project" value="InterPro"/>
</dbReference>
<keyword evidence="9" id="KW-1133">Transmembrane helix</keyword>
<keyword evidence="7" id="KW-0902">Two-component regulatory system</keyword>
<dbReference type="Gene3D" id="6.10.340.10">
    <property type="match status" value="1"/>
</dbReference>
<dbReference type="InterPro" id="IPR050640">
    <property type="entry name" value="Bact_2-comp_sensor_kinase"/>
</dbReference>
<dbReference type="SUPFAM" id="SSF158472">
    <property type="entry name" value="HAMP domain-like"/>
    <property type="match status" value="1"/>
</dbReference>
<dbReference type="InterPro" id="IPR003660">
    <property type="entry name" value="HAMP_dom"/>
</dbReference>
<dbReference type="PANTHER" id="PTHR34220:SF7">
    <property type="entry name" value="SENSOR HISTIDINE KINASE YPDA"/>
    <property type="match status" value="1"/>
</dbReference>
<dbReference type="PATRIC" id="fig|520762.4.peg.2451"/>
<keyword evidence="9" id="KW-0472">Membrane</keyword>
<keyword evidence="8" id="KW-0175">Coiled coil</keyword>
<evidence type="ECO:0000259" key="10">
    <source>
        <dbReference type="PROSITE" id="PS50109"/>
    </source>
</evidence>
<dbReference type="PROSITE" id="PS50109">
    <property type="entry name" value="HIS_KIN"/>
    <property type="match status" value="1"/>
</dbReference>
<evidence type="ECO:0000256" key="7">
    <source>
        <dbReference type="ARBA" id="ARBA00023012"/>
    </source>
</evidence>
<dbReference type="Pfam" id="PF00672">
    <property type="entry name" value="HAMP"/>
    <property type="match status" value="1"/>
</dbReference>
<evidence type="ECO:0000256" key="3">
    <source>
        <dbReference type="ARBA" id="ARBA00012438"/>
    </source>
</evidence>
<dbReference type="EC" id="2.7.13.3" evidence="3"/>
<dbReference type="PROSITE" id="PS50885">
    <property type="entry name" value="HAMP"/>
    <property type="match status" value="1"/>
</dbReference>
<reference evidence="12 13" key="1">
    <citation type="submission" date="2015-12" db="EMBL/GenBank/DDBJ databases">
        <title>Draft genome sequence of the thermoanaerobe Thermotalea metallivorans, an isolate from the runoff channel of the Great Artesian Basin, Australia.</title>
        <authorList>
            <person name="Patel B.K."/>
        </authorList>
    </citation>
    <scope>NUCLEOTIDE SEQUENCE [LARGE SCALE GENOMIC DNA]</scope>
    <source>
        <strain evidence="12 13">B2-1</strain>
    </source>
</reference>
<dbReference type="InterPro" id="IPR036890">
    <property type="entry name" value="HATPase_C_sf"/>
</dbReference>
<dbReference type="Proteomes" id="UP000070456">
    <property type="component" value="Unassembled WGS sequence"/>
</dbReference>
<sequence length="485" mass="55770">MLGITSLFSYYNAKIVLNRFHSIISDYVYLNSLNNDVNLLMIEVEKYLASKSSEALLNYYTIYNNLQEKSRNIPREAVYDLDRLMLKDIGYMIDNLLKETDSAVRAKRGRISSEYIAHFTRSNQISEYIKLYIHHLLNAKLQGGSQKYAMITKNMTFISYFNLLIIIGSVMLNIFLAILFTYRLTKPIVELSHSAERISKGDFDIEPVEIQTDDEIHILAKAFHKMVVNIRSYIDEIKRQAEIEKRLKEQEMQNLKMKNLLKEAELKSLQSQINPHFLFNTLNAASQLSMMEGADKASEFIENIAELFRYNLRKLDEPVTLGDEIKYVKNYMYILKTRFGNRIEFFTDIEERVLEAKMPCIIIQPIVENAFIHGLEHLEKNGEIHLNIKADGGKILVEVQDNGIGMDEKRVAAIIGADSSDDPSNRHVTGIGMHNVIDRLRLFYNISEIKDVIEIESKIGEGTKVILKIPYGEDGVCHDEAFNSG</sequence>